<dbReference type="Proteomes" id="UP000011721">
    <property type="component" value="Chromosome"/>
</dbReference>
<dbReference type="AlphaFoldDB" id="M1PQV1"/>
<accession>M1PQV1</accession>
<reference evidence="2" key="1">
    <citation type="journal article" date="2013" name="Stand. Genomic Sci.">
        <title>Complete genome sequence of Desulfocapsa sulfexigens, a marine deltaproteobacterium specialized in disproportionating inorganic sulfur compounds.</title>
        <authorList>
            <person name="Finster K.W."/>
            <person name="Kjeldsen K.U."/>
            <person name="Kube M."/>
            <person name="Reinhardt R."/>
            <person name="Mussmann M."/>
            <person name="Amann R."/>
            <person name="Schreiber L."/>
        </authorList>
    </citation>
    <scope>NUCLEOTIDE SEQUENCE [LARGE SCALE GENOMIC DNA]</scope>
    <source>
        <strain evidence="2">DSM 10523 / SB164P1</strain>
    </source>
</reference>
<dbReference type="SUPFAM" id="SSF143100">
    <property type="entry name" value="TTHA1013/TTHA0281-like"/>
    <property type="match status" value="1"/>
</dbReference>
<dbReference type="HOGENOM" id="CLU_1545176_0_0_7"/>
<proteinExistence type="predicted"/>
<keyword evidence="2" id="KW-1185">Reference proteome</keyword>
<name>M1PQV1_DESSD</name>
<evidence type="ECO:0000313" key="2">
    <source>
        <dbReference type="Proteomes" id="UP000011721"/>
    </source>
</evidence>
<dbReference type="EMBL" id="CP003985">
    <property type="protein sequence ID" value="AGF78776.1"/>
    <property type="molecule type" value="Genomic_DNA"/>
</dbReference>
<dbReference type="Gene3D" id="3.30.160.250">
    <property type="match status" value="1"/>
</dbReference>
<dbReference type="KEGG" id="dsf:UWK_02235"/>
<gene>
    <name evidence="1" type="ordered locus">UWK_02235</name>
</gene>
<dbReference type="InterPro" id="IPR010985">
    <property type="entry name" value="Ribbon_hlx_hlx"/>
</dbReference>
<dbReference type="InterPro" id="IPR013321">
    <property type="entry name" value="Arc_rbn_hlx_hlx"/>
</dbReference>
<evidence type="ECO:0000313" key="1">
    <source>
        <dbReference type="EMBL" id="AGF78776.1"/>
    </source>
</evidence>
<protein>
    <submittedName>
        <fullName evidence="1">Protein encoded in hypervariable junctions of pilus gene clusters</fullName>
    </submittedName>
</protein>
<dbReference type="STRING" id="1167006.UWK_02235"/>
<sequence>MHKYSISTLWSEEDECFVATSMEFPFLSGFGETQEKATAQLNLVLADAIEILKEDGEEIPLPQTAKKFSGQFRLRLPVSLHERLSKIAEQEGISLNSQIVSMLQERSSKVEVYKNVIDELKAIIGQTAGMAKNVAILASEHSQYLNITTDIEGTKESAVGAFLSGSSNNFSLQ</sequence>
<dbReference type="InterPro" id="IPR008651">
    <property type="entry name" value="Uncharacterised_HicB"/>
</dbReference>
<dbReference type="RefSeq" id="WP_015404464.1">
    <property type="nucleotide sequence ID" value="NC_020304.1"/>
</dbReference>
<dbReference type="OrthoDB" id="5297106at2"/>
<organism evidence="1 2">
    <name type="scientific">Desulfocapsa sulfexigens (strain DSM 10523 / SB164P1)</name>
    <dbReference type="NCBI Taxonomy" id="1167006"/>
    <lineage>
        <taxon>Bacteria</taxon>
        <taxon>Pseudomonadati</taxon>
        <taxon>Thermodesulfobacteriota</taxon>
        <taxon>Desulfobulbia</taxon>
        <taxon>Desulfobulbales</taxon>
        <taxon>Desulfocapsaceae</taxon>
        <taxon>Desulfocapsa</taxon>
    </lineage>
</organism>
<dbReference type="GO" id="GO:0006355">
    <property type="term" value="P:regulation of DNA-templated transcription"/>
    <property type="evidence" value="ECO:0007669"/>
    <property type="project" value="InterPro"/>
</dbReference>
<dbReference type="Pfam" id="PF05534">
    <property type="entry name" value="HicB"/>
    <property type="match status" value="1"/>
</dbReference>
<dbReference type="InterPro" id="IPR035069">
    <property type="entry name" value="TTHA1013/TTHA0281-like"/>
</dbReference>
<dbReference type="SUPFAM" id="SSF47598">
    <property type="entry name" value="Ribbon-helix-helix"/>
    <property type="match status" value="1"/>
</dbReference>
<dbReference type="Gene3D" id="1.10.1220.10">
    <property type="entry name" value="Met repressor-like"/>
    <property type="match status" value="1"/>
</dbReference>
<dbReference type="eggNOG" id="COG4226">
    <property type="taxonomic scope" value="Bacteria"/>
</dbReference>